<dbReference type="Proteomes" id="UP000199586">
    <property type="component" value="Unassembled WGS sequence"/>
</dbReference>
<proteinExistence type="predicted"/>
<evidence type="ECO:0000313" key="1">
    <source>
        <dbReference type="EMBL" id="SFP45475.1"/>
    </source>
</evidence>
<name>A0A1I5QGT8_9SPHN</name>
<dbReference type="STRING" id="634430.SAMN04488241_10234"/>
<accession>A0A1I5QGT8</accession>
<reference evidence="1 2" key="1">
    <citation type="submission" date="2016-10" db="EMBL/GenBank/DDBJ databases">
        <authorList>
            <person name="de Groot N.N."/>
        </authorList>
    </citation>
    <scope>NUCLEOTIDE SEQUENCE [LARGE SCALE GENOMIC DNA]</scope>
    <source>
        <strain evidence="1 2">CGMCC 1.9113</strain>
    </source>
</reference>
<evidence type="ECO:0000313" key="2">
    <source>
        <dbReference type="Proteomes" id="UP000199586"/>
    </source>
</evidence>
<organism evidence="1 2">
    <name type="scientific">Sphingomonas rubra</name>
    <dbReference type="NCBI Taxonomy" id="634430"/>
    <lineage>
        <taxon>Bacteria</taxon>
        <taxon>Pseudomonadati</taxon>
        <taxon>Pseudomonadota</taxon>
        <taxon>Alphaproteobacteria</taxon>
        <taxon>Sphingomonadales</taxon>
        <taxon>Sphingomonadaceae</taxon>
        <taxon>Sphingomonas</taxon>
    </lineage>
</organism>
<sequence length="235" mass="25352">MCIARDVEATLRQLVLPPGKEAANYTVGLSDTTLEAFDKAVARATCNTALTVQDSKGTTIIERVMIDYVVAPSAQNPDTFLVSGEIAPLRARVTQAMITAEEDRVENEAFRQKTEALNALVKPGWLIGRWVPDPASSEACSDGPYDQFNKGGSYDGYETVGRWALKGIELAIAAEGDRTTRYIEAATMDTMSIATGHGGTAEYRRCSKAEMQPTIVDDVNVTEGIDSPDPGLIDD</sequence>
<protein>
    <submittedName>
        <fullName evidence="1">Uncharacterized protein</fullName>
    </submittedName>
</protein>
<keyword evidence="2" id="KW-1185">Reference proteome</keyword>
<gene>
    <name evidence="1" type="ORF">SAMN04488241_10234</name>
</gene>
<dbReference type="EMBL" id="FOXP01000002">
    <property type="protein sequence ID" value="SFP45475.1"/>
    <property type="molecule type" value="Genomic_DNA"/>
</dbReference>
<dbReference type="AlphaFoldDB" id="A0A1I5QGT8"/>